<name>A0A0A9CLH5_ARUDO</name>
<reference evidence="2" key="2">
    <citation type="journal article" date="2015" name="Data Brief">
        <title>Shoot transcriptome of the giant reed, Arundo donax.</title>
        <authorList>
            <person name="Barrero R.A."/>
            <person name="Guerrero F.D."/>
            <person name="Moolhuijzen P."/>
            <person name="Goolsby J.A."/>
            <person name="Tidwell J."/>
            <person name="Bellgard S.E."/>
            <person name="Bellgard M.I."/>
        </authorList>
    </citation>
    <scope>NUCLEOTIDE SEQUENCE</scope>
    <source>
        <tissue evidence="2">Shoot tissue taken approximately 20 cm above the soil surface</tissue>
    </source>
</reference>
<accession>A0A0A9CLH5</accession>
<proteinExistence type="predicted"/>
<protein>
    <submittedName>
        <fullName evidence="2">Uncharacterized protein</fullName>
    </submittedName>
</protein>
<feature type="compositionally biased region" description="Basic and acidic residues" evidence="1">
    <location>
        <begin position="1"/>
        <end position="12"/>
    </location>
</feature>
<evidence type="ECO:0000256" key="1">
    <source>
        <dbReference type="SAM" id="MobiDB-lite"/>
    </source>
</evidence>
<organism evidence="2">
    <name type="scientific">Arundo donax</name>
    <name type="common">Giant reed</name>
    <name type="synonym">Donax arundinaceus</name>
    <dbReference type="NCBI Taxonomy" id="35708"/>
    <lineage>
        <taxon>Eukaryota</taxon>
        <taxon>Viridiplantae</taxon>
        <taxon>Streptophyta</taxon>
        <taxon>Embryophyta</taxon>
        <taxon>Tracheophyta</taxon>
        <taxon>Spermatophyta</taxon>
        <taxon>Magnoliopsida</taxon>
        <taxon>Liliopsida</taxon>
        <taxon>Poales</taxon>
        <taxon>Poaceae</taxon>
        <taxon>PACMAD clade</taxon>
        <taxon>Arundinoideae</taxon>
        <taxon>Arundineae</taxon>
        <taxon>Arundo</taxon>
    </lineage>
</organism>
<feature type="compositionally biased region" description="Basic residues" evidence="1">
    <location>
        <begin position="13"/>
        <end position="22"/>
    </location>
</feature>
<feature type="region of interest" description="Disordered" evidence="1">
    <location>
        <begin position="1"/>
        <end position="22"/>
    </location>
</feature>
<evidence type="ECO:0000313" key="2">
    <source>
        <dbReference type="EMBL" id="JAD74230.1"/>
    </source>
</evidence>
<reference evidence="2" key="1">
    <citation type="submission" date="2014-09" db="EMBL/GenBank/DDBJ databases">
        <authorList>
            <person name="Magalhaes I.L.F."/>
            <person name="Oliveira U."/>
            <person name="Santos F.R."/>
            <person name="Vidigal T.H.D.A."/>
            <person name="Brescovit A.D."/>
            <person name="Santos A.J."/>
        </authorList>
    </citation>
    <scope>NUCLEOTIDE SEQUENCE</scope>
    <source>
        <tissue evidence="2">Shoot tissue taken approximately 20 cm above the soil surface</tissue>
    </source>
</reference>
<sequence length="22" mass="2551">MHSGILRRDNSVRRGKSRPNLT</sequence>
<dbReference type="AlphaFoldDB" id="A0A0A9CLH5"/>
<dbReference type="EMBL" id="GBRH01223665">
    <property type="protein sequence ID" value="JAD74230.1"/>
    <property type="molecule type" value="Transcribed_RNA"/>
</dbReference>